<dbReference type="RefSeq" id="YP_009188453.1">
    <property type="nucleotide sequence ID" value="NC_028665.1"/>
</dbReference>
<reference evidence="1 2" key="1">
    <citation type="journal article" date="2015" name="PLoS ONE">
        <title>Lysis to Kill: Evaluation of the Lytic Abilities, and Genomics of Nine Bacteriophages Infective for Gordonia spp. and Their Potential Use in Activated Sludge Foam Biocontrol.</title>
        <authorList>
            <person name="Dyson Z.A."/>
            <person name="Tucci J."/>
            <person name="Seviour R.J."/>
            <person name="Petrovski S."/>
        </authorList>
    </citation>
    <scope>NUCLEOTIDE SEQUENCE [LARGE SCALE GENOMIC DNA]</scope>
</reference>
<accession>A0A0K0MWV3</accession>
<sequence length="216" mass="24477">MTLRVVTIHGSEDSTLLLANLPDEAIPHIEQIAKLTDTYGGGMKPQIEVMTVPEWAEYAAGLQNPHVGRILQLPDNLDQHPAVVHQHLADEFRGEVWTWRNTQEGRNEYARQQYRHDGMLEEVPLDEYPGQHRNGEPGLTWWPVMLYRWQVAAHLCKSMGLPEGAIVYASQMRTGQFDQHPREYTDAPYLGIKPGAPWVDGDGKPIILHTSEGRSE</sequence>
<evidence type="ECO:0000313" key="1">
    <source>
        <dbReference type="EMBL" id="AKI28727.1"/>
    </source>
</evidence>
<keyword evidence="2" id="KW-1185">Reference proteome</keyword>
<dbReference type="EMBL" id="KR053200">
    <property type="protein sequence ID" value="AKI28727.1"/>
    <property type="molecule type" value="Genomic_DNA"/>
</dbReference>
<gene>
    <name evidence="1" type="ORF">GTE6_85</name>
</gene>
<dbReference type="GeneID" id="26516869"/>
<dbReference type="KEGG" id="vg:26516869"/>
<name>A0A0K0MWV3_9CAUD</name>
<organism evidence="1 2">
    <name type="scientific">Gordonia phage GTE6</name>
    <dbReference type="NCBI Taxonomy" id="1647474"/>
    <lineage>
        <taxon>Viruses</taxon>
        <taxon>Duplodnaviria</taxon>
        <taxon>Heunggongvirae</taxon>
        <taxon>Uroviricota</taxon>
        <taxon>Caudoviricetes</taxon>
        <taxon>Stackebrandtviridae</taxon>
        <taxon>Schenleyvirinae</taxon>
        <taxon>Dexdertvirus</taxon>
        <taxon>Dexdertvirus GTE6</taxon>
    </lineage>
</organism>
<dbReference type="Proteomes" id="UP000202434">
    <property type="component" value="Segment"/>
</dbReference>
<evidence type="ECO:0000313" key="2">
    <source>
        <dbReference type="Proteomes" id="UP000202434"/>
    </source>
</evidence>
<protein>
    <submittedName>
        <fullName evidence="1">Uncharacterized protein</fullName>
    </submittedName>
</protein>
<proteinExistence type="predicted"/>